<feature type="signal peptide" evidence="2">
    <location>
        <begin position="1"/>
        <end position="35"/>
    </location>
</feature>
<dbReference type="PANTHER" id="PTHR32305">
    <property type="match status" value="1"/>
</dbReference>
<evidence type="ECO:0000313" key="5">
    <source>
        <dbReference type="EMBL" id="RLQ85271.1"/>
    </source>
</evidence>
<feature type="domain" description="Teneurin-like YD-shell" evidence="4">
    <location>
        <begin position="1171"/>
        <end position="1355"/>
    </location>
</feature>
<evidence type="ECO:0000256" key="1">
    <source>
        <dbReference type="ARBA" id="ARBA00022737"/>
    </source>
</evidence>
<dbReference type="InterPro" id="IPR045351">
    <property type="entry name" value="DUF6531"/>
</dbReference>
<evidence type="ECO:0000256" key="2">
    <source>
        <dbReference type="SAM" id="SignalP"/>
    </source>
</evidence>
<dbReference type="PRINTS" id="PR00394">
    <property type="entry name" value="RHSPROTEIN"/>
</dbReference>
<feature type="domain" description="Teneurin-like YD-shell" evidence="4">
    <location>
        <begin position="648"/>
        <end position="784"/>
    </location>
</feature>
<dbReference type="RefSeq" id="WP_121646688.1">
    <property type="nucleotide sequence ID" value="NZ_RCWN01000002.1"/>
</dbReference>
<keyword evidence="6" id="KW-1185">Reference proteome</keyword>
<comment type="caution">
    <text evidence="5">The sequence shown here is derived from an EMBL/GenBank/DDBJ whole genome shotgun (WGS) entry which is preliminary data.</text>
</comment>
<proteinExistence type="predicted"/>
<dbReference type="NCBIfam" id="TIGR01643">
    <property type="entry name" value="YD_repeat_2x"/>
    <property type="match status" value="4"/>
</dbReference>
<dbReference type="NCBIfam" id="TIGR03696">
    <property type="entry name" value="Rhs_assc_core"/>
    <property type="match status" value="1"/>
</dbReference>
<dbReference type="Pfam" id="PF25023">
    <property type="entry name" value="TEN_YD-shell"/>
    <property type="match status" value="3"/>
</dbReference>
<evidence type="ECO:0000313" key="6">
    <source>
        <dbReference type="Proteomes" id="UP000281094"/>
    </source>
</evidence>
<sequence>MRSGIKSSCLRLAQWHALLFIALTFVCVAPHSASAAGTGVRGWGWNGSYYATAKEACYAQWKWAGMDNGRSRFIGALDRTDTPFYKRCEWTRYQYLCGQEGGSGSCGTVIPVSVHYSCAYGYVRKFPYACVKEADYRPERPVCRIANGGRLNPVVGNPIILSTGTKYHSVTDFASSDGKLVIARTYRSNPLGRNKSARNLPLGLARGWQFNFAMELQLGTFSGSPSSPNANVTLIAPDGSAYDFKLNSDGEWVGDTASGPASPDYSITHVGSLPADLSQIKSSSSDWAVAGSDDRLWTLKTFAHVNTPNRYDVARPLTAEEKGGYTWTYEYDPDDHRLLTITDSYSRTVSFDWSYFYTTTLSGISGALPYPEAISEIELPDGTKVAYDFDPPPATSAPSTSAIERLVGVEWRDSSDAVVNSETYHYENADYPFALTGITDHRNIRVATYTYDGRGRATATAGASGSDAYIVTYGSSGSLDTRTVTNPLGKEAIYNFAHSGSTAFFTRFAGVDGQASANCAASDTDFTYDSRNFIATVSDEEGRVTSYVRDGLGRPLQITEATGTADQRVTTVTWHGVFNVPVSVERPGLTTTYDYDSTGRLISKTETDTTTHTAPYATSGQSRTWTYTYAANDQVATIDGPLSGSGDTVSYTYGTDGYAATFTNEVGHVYTILSRNGRGQPTEVEGPNGVTRELAYDAIGRLVSDVLDPGGLGATTSYDYDAAGNISKITRPNGAFLSLSYDGNDRLTEIANNSGETISYDYDAMGNVTLSETRNANSDLYFTQSKSYDELGRLLTILRAGSAQWSFGYDKVDNLISTTDPNDNVAARTYDNLDRLAAFEDERDSTTTWNYGTTENPISTTDPHAVTTTYVRNGWGEAIQETSNDIGTVVYTRDENGEIVSRTDARNVTTNLTRDGSGRVLAVDYPGETGSNVTYTYDTGTNGIGQLTAVTDAAGTLTREYDALGRVVQETRVIGARTYVTAFRWDDAGKLTEITYPSGHIVNFGRDANGNIANVDFKESSAGPVVGLAWWVSHTPFGPRRGLLHGNELVDWRTYDGDRQLARQTLTDETVTPANVLLDRSYAYQHNRNLTAITDNLDSGQSEIYWYTPNGFLQNADGPWGSLIFYVDGAGNRTHRISTVNGVTTTIAFGIPFDSNRLDGVITDGTPTRTITSDAAGNIVSDADLTAGVTRSYDYNAPGQLASVSTGGSLAGQYSYDYLSRLTVRTLPASGTTLHYIHDLDGNIIAEYDASGTVLREYVWLDERPLAVVADAGSAAPSIWHVHTDHLQRPVMMTDDTRAVVWQATWLPFGGAHSITGSASLDRRFPGQWFQLESGLFDNWHRHYDPTTGRYLQPDPIGMPDGPNRWAYAMNSPLQFTDPNGLFAPIAIVGVCSAGGCEIGAAALLAAFWYGINSHPLPVEITPPRPQDMTPLEERQYDKYCAGTDDPCQALKAAVNQAIGQARIKMNAMLRDEGGLFLKAGKPGWITHAADMAGRLNAIRAMISLGQKMGCDMSEEAKMAADLVIPARPARPQ</sequence>
<protein>
    <submittedName>
        <fullName evidence="5">RHS repeat protein</fullName>
    </submittedName>
</protein>
<dbReference type="InterPro" id="IPR006530">
    <property type="entry name" value="YD"/>
</dbReference>
<reference evidence="5 6" key="1">
    <citation type="submission" date="2018-10" db="EMBL/GenBank/DDBJ databases">
        <title>Notoacmeibacter sp. M2BS9Y-3-1, whole genome shotgun sequence.</title>
        <authorList>
            <person name="Tuo L."/>
        </authorList>
    </citation>
    <scope>NUCLEOTIDE SEQUENCE [LARGE SCALE GENOMIC DNA]</scope>
    <source>
        <strain evidence="5 6">M2BS9Y-3-1</strain>
    </source>
</reference>
<keyword evidence="2" id="KW-0732">Signal</keyword>
<dbReference type="Gene3D" id="2.180.10.10">
    <property type="entry name" value="RHS repeat-associated core"/>
    <property type="match status" value="3"/>
</dbReference>
<dbReference type="EMBL" id="RCWN01000002">
    <property type="protein sequence ID" value="RLQ85271.1"/>
    <property type="molecule type" value="Genomic_DNA"/>
</dbReference>
<evidence type="ECO:0000259" key="3">
    <source>
        <dbReference type="Pfam" id="PF20148"/>
    </source>
</evidence>
<feature type="domain" description="DUF6531" evidence="3">
    <location>
        <begin position="156"/>
        <end position="244"/>
    </location>
</feature>
<keyword evidence="1" id="KW-0677">Repeat</keyword>
<organism evidence="5 6">
    <name type="scientific">Notoacmeibacter ruber</name>
    <dbReference type="NCBI Taxonomy" id="2670375"/>
    <lineage>
        <taxon>Bacteria</taxon>
        <taxon>Pseudomonadati</taxon>
        <taxon>Pseudomonadota</taxon>
        <taxon>Alphaproteobacteria</taxon>
        <taxon>Hyphomicrobiales</taxon>
        <taxon>Notoacmeibacteraceae</taxon>
        <taxon>Notoacmeibacter</taxon>
    </lineage>
</organism>
<gene>
    <name evidence="5" type="ORF">D8780_15050</name>
</gene>
<dbReference type="InterPro" id="IPR031325">
    <property type="entry name" value="RHS_repeat"/>
</dbReference>
<dbReference type="Pfam" id="PF05593">
    <property type="entry name" value="RHS_repeat"/>
    <property type="match status" value="2"/>
</dbReference>
<feature type="chain" id="PRO_5018025982" evidence="2">
    <location>
        <begin position="36"/>
        <end position="1533"/>
    </location>
</feature>
<feature type="domain" description="Teneurin-like YD-shell" evidence="4">
    <location>
        <begin position="884"/>
        <end position="1015"/>
    </location>
</feature>
<dbReference type="InterPro" id="IPR056823">
    <property type="entry name" value="TEN-like_YD-shell"/>
</dbReference>
<dbReference type="InterPro" id="IPR050708">
    <property type="entry name" value="T6SS_VgrG/RHS"/>
</dbReference>
<dbReference type="PANTHER" id="PTHR32305:SF15">
    <property type="entry name" value="PROTEIN RHSA-RELATED"/>
    <property type="match status" value="1"/>
</dbReference>
<evidence type="ECO:0000259" key="4">
    <source>
        <dbReference type="Pfam" id="PF25023"/>
    </source>
</evidence>
<dbReference type="Pfam" id="PF20148">
    <property type="entry name" value="DUF6531"/>
    <property type="match status" value="1"/>
</dbReference>
<dbReference type="Proteomes" id="UP000281094">
    <property type="component" value="Unassembled WGS sequence"/>
</dbReference>
<accession>A0A3L7J746</accession>
<dbReference type="InterPro" id="IPR022385">
    <property type="entry name" value="Rhs_assc_core"/>
</dbReference>
<name>A0A3L7J746_9HYPH</name>